<evidence type="ECO:0000313" key="3">
    <source>
        <dbReference type="EMBL" id="KLO19641.1"/>
    </source>
</evidence>
<dbReference type="OrthoDB" id="3323522at2759"/>
<feature type="region of interest" description="Disordered" evidence="1">
    <location>
        <begin position="47"/>
        <end position="90"/>
    </location>
</feature>
<dbReference type="Proteomes" id="UP000053477">
    <property type="component" value="Unassembled WGS sequence"/>
</dbReference>
<accession>A0A0H2SRE1</accession>
<dbReference type="GO" id="GO:0000981">
    <property type="term" value="F:DNA-binding transcription factor activity, RNA polymerase II-specific"/>
    <property type="evidence" value="ECO:0007669"/>
    <property type="project" value="InterPro"/>
</dbReference>
<dbReference type="EMBL" id="KQ085885">
    <property type="protein sequence ID" value="KLO19641.1"/>
    <property type="molecule type" value="Genomic_DNA"/>
</dbReference>
<keyword evidence="4" id="KW-1185">Reference proteome</keyword>
<dbReference type="GO" id="GO:0008270">
    <property type="term" value="F:zinc ion binding"/>
    <property type="evidence" value="ECO:0007669"/>
    <property type="project" value="InterPro"/>
</dbReference>
<dbReference type="InterPro" id="IPR001138">
    <property type="entry name" value="Zn2Cys6_DnaBD"/>
</dbReference>
<evidence type="ECO:0000259" key="2">
    <source>
        <dbReference type="PROSITE" id="PS00463"/>
    </source>
</evidence>
<gene>
    <name evidence="3" type="ORF">SCHPADRAFT_52239</name>
</gene>
<reference evidence="3 4" key="1">
    <citation type="submission" date="2015-04" db="EMBL/GenBank/DDBJ databases">
        <title>Complete genome sequence of Schizopora paradoxa KUC8140, a cosmopolitan wood degrader in East Asia.</title>
        <authorList>
            <consortium name="DOE Joint Genome Institute"/>
            <person name="Min B."/>
            <person name="Park H."/>
            <person name="Jang Y."/>
            <person name="Kim J.-J."/>
            <person name="Kim K.H."/>
            <person name="Pangilinan J."/>
            <person name="Lipzen A."/>
            <person name="Riley R."/>
            <person name="Grigoriev I.V."/>
            <person name="Spatafora J.W."/>
            <person name="Choi I.-G."/>
        </authorList>
    </citation>
    <scope>NUCLEOTIDE SEQUENCE [LARGE SCALE GENOMIC DNA]</scope>
    <source>
        <strain evidence="3 4">KUC8140</strain>
    </source>
</reference>
<name>A0A0H2SRE1_9AGAM</name>
<dbReference type="PROSITE" id="PS00463">
    <property type="entry name" value="ZN2_CY6_FUNGAL_1"/>
    <property type="match status" value="1"/>
</dbReference>
<organism evidence="3 4">
    <name type="scientific">Schizopora paradoxa</name>
    <dbReference type="NCBI Taxonomy" id="27342"/>
    <lineage>
        <taxon>Eukaryota</taxon>
        <taxon>Fungi</taxon>
        <taxon>Dikarya</taxon>
        <taxon>Basidiomycota</taxon>
        <taxon>Agaricomycotina</taxon>
        <taxon>Agaricomycetes</taxon>
        <taxon>Hymenochaetales</taxon>
        <taxon>Schizoporaceae</taxon>
        <taxon>Schizopora</taxon>
    </lineage>
</organism>
<dbReference type="AlphaFoldDB" id="A0A0H2SRE1"/>
<proteinExistence type="predicted"/>
<protein>
    <recommendedName>
        <fullName evidence="2">Zn(2)-C6 fungal-type domain-containing protein</fullName>
    </recommendedName>
</protein>
<evidence type="ECO:0000313" key="4">
    <source>
        <dbReference type="Proteomes" id="UP000053477"/>
    </source>
</evidence>
<sequence>MNSPSATYTSIGNLAQSVRDIVLLVRNIDPHAIELMRAIAGDGNALPAPASAQAPRNVDTSNSQAPPIPVWPVTRTTTKKRNSRPCGTCSQDKVKCEKISENMCVRCLDKGLKECPSYKAWKDKERKPRRKDRRSPPPPSREPCGASYSMIA</sequence>
<feature type="region of interest" description="Disordered" evidence="1">
    <location>
        <begin position="119"/>
        <end position="152"/>
    </location>
</feature>
<dbReference type="InParanoid" id="A0A0H2SRE1"/>
<feature type="domain" description="Zn(2)-C6 fungal-type" evidence="2">
    <location>
        <begin position="85"/>
        <end position="115"/>
    </location>
</feature>
<evidence type="ECO:0000256" key="1">
    <source>
        <dbReference type="SAM" id="MobiDB-lite"/>
    </source>
</evidence>